<keyword evidence="8 12" id="KW-0472">Membrane</keyword>
<evidence type="ECO:0000259" key="16">
    <source>
        <dbReference type="Pfam" id="PF21222"/>
    </source>
</evidence>
<dbReference type="FunFam" id="2.40.160.110:FF:000001">
    <property type="entry name" value="lysosome-associated membrane glycoprotein 2 isoform X2"/>
    <property type="match status" value="1"/>
</dbReference>
<feature type="transmembrane region" description="Helical" evidence="14">
    <location>
        <begin position="336"/>
        <end position="359"/>
    </location>
</feature>
<dbReference type="PRINTS" id="PR00336">
    <property type="entry name" value="LYSASSOCTDMP"/>
</dbReference>
<dbReference type="Pfam" id="PF21222">
    <property type="entry name" value="Lamp2_2nd"/>
    <property type="match status" value="1"/>
</dbReference>
<dbReference type="GO" id="GO:0005765">
    <property type="term" value="C:lysosomal membrane"/>
    <property type="evidence" value="ECO:0007669"/>
    <property type="project" value="UniProtKB-SubCell"/>
</dbReference>
<dbReference type="GO" id="GO:0097352">
    <property type="term" value="P:autophagosome maturation"/>
    <property type="evidence" value="ECO:0007669"/>
    <property type="project" value="TreeGrafter"/>
</dbReference>
<dbReference type="PANTHER" id="PTHR11506">
    <property type="entry name" value="LYSOSOME-ASSOCIATED MEMBRANE GLYCOPROTEIN"/>
    <property type="match status" value="1"/>
</dbReference>
<evidence type="ECO:0000313" key="17">
    <source>
        <dbReference type="EMBL" id="KAJ7310492.1"/>
    </source>
</evidence>
<keyword evidence="4 12" id="KW-0812">Transmembrane</keyword>
<evidence type="ECO:0000256" key="6">
    <source>
        <dbReference type="ARBA" id="ARBA00022753"/>
    </source>
</evidence>
<reference evidence="17" key="1">
    <citation type="journal article" date="2023" name="DNA Res.">
        <title>Chromosome-level genome assembly of Phrynocephalus forsythii using third-generation DNA sequencing and Hi-C analysis.</title>
        <authorList>
            <person name="Qi Y."/>
            <person name="Zhao W."/>
            <person name="Zhao Y."/>
            <person name="Niu C."/>
            <person name="Cao S."/>
            <person name="Zhang Y."/>
        </authorList>
    </citation>
    <scope>NUCLEOTIDE SEQUENCE</scope>
    <source>
        <tissue evidence="17">Muscle</tissue>
    </source>
</reference>
<name>A0A9Q1AU35_9SAUR</name>
<keyword evidence="3" id="KW-1003">Cell membrane</keyword>
<evidence type="ECO:0000256" key="5">
    <source>
        <dbReference type="ARBA" id="ARBA00022729"/>
    </source>
</evidence>
<dbReference type="InterPro" id="IPR048524">
    <property type="entry name" value="Lamp2-like_TM"/>
</dbReference>
<evidence type="ECO:0000256" key="7">
    <source>
        <dbReference type="ARBA" id="ARBA00022989"/>
    </source>
</evidence>
<comment type="caution">
    <text evidence="12">Lacks conserved residue(s) required for the propagation of feature annotation.</text>
</comment>
<dbReference type="PROSITE" id="PS51407">
    <property type="entry name" value="LAMP_3"/>
    <property type="match status" value="1"/>
</dbReference>
<accession>A0A9Q1AU35</accession>
<sequence length="372" mass="40102">MHKDSLQGATGSLLAPQLTTPGSVDASVRYDGSTCGNETYGPVLAMEFGNGHLWSVVFNKTEDTYQGSISFTYNTNDTELFPDAKRKGPITASVNFPLQPVQLYTVFRCHNMESLESDNITQDLWNVTLQAFLQDGALSSKLTAVPTSLTTTHGPANTTTVPTTTSLPPVPTLLPVEKPNTGSYSIKNGTTACLLASLGLQLNISQTVPVIINFNPNTTVASGSCGSSVAALTLKDGGSKVDFLFAVKNTTSDRFNLKEVNITVIESKTATLSAANRSLDYWEATLGNSYMCLKEETLVVTSGYRMNVFDLKIQPFEVKDNEYATAEDCSPRVDNYFVPIVVGAALAGLVSLVFMAYFVGRNTRPNAGYARF</sequence>
<comment type="subcellular location">
    <subcellularLocation>
        <location evidence="1">Cell membrane</location>
        <topology evidence="1">Single-pass type I membrane protein</topology>
    </subcellularLocation>
    <subcellularLocation>
        <location evidence="2">Endosome membrane</location>
        <topology evidence="2">Single-pass type I membrane protein</topology>
    </subcellularLocation>
    <subcellularLocation>
        <location evidence="12">Lysosome membrane</location>
        <topology evidence="12">Single-pass type I membrane protein</topology>
    </subcellularLocation>
</comment>
<evidence type="ECO:0000256" key="4">
    <source>
        <dbReference type="ARBA" id="ARBA00022692"/>
    </source>
</evidence>
<keyword evidence="18" id="KW-1185">Reference proteome</keyword>
<dbReference type="Pfam" id="PF01299">
    <property type="entry name" value="Lamp2-like_luminal"/>
    <property type="match status" value="1"/>
</dbReference>
<dbReference type="Gene3D" id="2.40.160.110">
    <property type="match status" value="2"/>
</dbReference>
<dbReference type="GO" id="GO:0005886">
    <property type="term" value="C:plasma membrane"/>
    <property type="evidence" value="ECO:0007669"/>
    <property type="project" value="UniProtKB-SubCell"/>
</dbReference>
<evidence type="ECO:0008006" key="19">
    <source>
        <dbReference type="Google" id="ProtNLM"/>
    </source>
</evidence>
<gene>
    <name evidence="17" type="ORF">JRQ81_007414</name>
</gene>
<comment type="caution">
    <text evidence="17">The sequence shown here is derived from an EMBL/GenBank/DDBJ whole genome shotgun (WGS) entry which is preliminary data.</text>
</comment>
<keyword evidence="11 12" id="KW-0458">Lysosome</keyword>
<dbReference type="InterPro" id="IPR048528">
    <property type="entry name" value="Lamp2-like_luminal"/>
</dbReference>
<evidence type="ECO:0000256" key="1">
    <source>
        <dbReference type="ARBA" id="ARBA00004251"/>
    </source>
</evidence>
<evidence type="ECO:0000256" key="13">
    <source>
        <dbReference type="SAM" id="MobiDB-lite"/>
    </source>
</evidence>
<protein>
    <recommendedName>
        <fullName evidence="19">Lysosome-associated membrane glycoprotein 2</fullName>
    </recommendedName>
</protein>
<feature type="region of interest" description="Disordered" evidence="13">
    <location>
        <begin position="149"/>
        <end position="171"/>
    </location>
</feature>
<dbReference type="AlphaFoldDB" id="A0A9Q1AU35"/>
<dbReference type="GO" id="GO:0009267">
    <property type="term" value="P:cellular response to starvation"/>
    <property type="evidence" value="ECO:0007669"/>
    <property type="project" value="TreeGrafter"/>
</dbReference>
<dbReference type="Proteomes" id="UP001142489">
    <property type="component" value="Unassembled WGS sequence"/>
</dbReference>
<proteinExistence type="inferred from homology"/>
<keyword evidence="10" id="KW-0325">Glycoprotein</keyword>
<dbReference type="PANTHER" id="PTHR11506:SF6">
    <property type="entry name" value="LYSOSOME-ASSOCIATED MEMBRANE GLYCOPROTEIN 2"/>
    <property type="match status" value="1"/>
</dbReference>
<comment type="similarity">
    <text evidence="12">Belongs to the LAMP family.</text>
</comment>
<dbReference type="GO" id="GO:0031902">
    <property type="term" value="C:late endosome membrane"/>
    <property type="evidence" value="ECO:0007669"/>
    <property type="project" value="TreeGrafter"/>
</dbReference>
<dbReference type="GO" id="GO:0000421">
    <property type="term" value="C:autophagosome membrane"/>
    <property type="evidence" value="ECO:0007669"/>
    <property type="project" value="TreeGrafter"/>
</dbReference>
<evidence type="ECO:0000313" key="18">
    <source>
        <dbReference type="Proteomes" id="UP001142489"/>
    </source>
</evidence>
<keyword evidence="7 14" id="KW-1133">Transmembrane helix</keyword>
<dbReference type="OrthoDB" id="6232933at2759"/>
<dbReference type="GO" id="GO:0061740">
    <property type="term" value="P:protein targeting to lysosome involved in chaperone-mediated autophagy"/>
    <property type="evidence" value="ECO:0007669"/>
    <property type="project" value="TreeGrafter"/>
</dbReference>
<evidence type="ECO:0000256" key="3">
    <source>
        <dbReference type="ARBA" id="ARBA00022475"/>
    </source>
</evidence>
<organism evidence="17 18">
    <name type="scientific">Phrynocephalus forsythii</name>
    <dbReference type="NCBI Taxonomy" id="171643"/>
    <lineage>
        <taxon>Eukaryota</taxon>
        <taxon>Metazoa</taxon>
        <taxon>Chordata</taxon>
        <taxon>Craniata</taxon>
        <taxon>Vertebrata</taxon>
        <taxon>Euteleostomi</taxon>
        <taxon>Lepidosauria</taxon>
        <taxon>Squamata</taxon>
        <taxon>Bifurcata</taxon>
        <taxon>Unidentata</taxon>
        <taxon>Episquamata</taxon>
        <taxon>Toxicofera</taxon>
        <taxon>Iguania</taxon>
        <taxon>Acrodonta</taxon>
        <taxon>Agamidae</taxon>
        <taxon>Agaminae</taxon>
        <taxon>Phrynocephalus</taxon>
    </lineage>
</organism>
<feature type="disulfide bond" evidence="12">
    <location>
        <begin position="292"/>
        <end position="329"/>
    </location>
</feature>
<dbReference type="InterPro" id="IPR002000">
    <property type="entry name" value="Lysosome-assoc_membr_glycop"/>
</dbReference>
<evidence type="ECO:0000256" key="10">
    <source>
        <dbReference type="ARBA" id="ARBA00023180"/>
    </source>
</evidence>
<evidence type="ECO:0000259" key="15">
    <source>
        <dbReference type="Pfam" id="PF01299"/>
    </source>
</evidence>
<evidence type="ECO:0000256" key="11">
    <source>
        <dbReference type="ARBA" id="ARBA00023228"/>
    </source>
</evidence>
<feature type="domain" description="Lysosome-associated membrane glycoprotein 2-like luminal" evidence="15">
    <location>
        <begin position="179"/>
        <end position="319"/>
    </location>
</feature>
<feature type="compositionally biased region" description="Low complexity" evidence="13">
    <location>
        <begin position="149"/>
        <end position="167"/>
    </location>
</feature>
<keyword evidence="6" id="KW-0967">Endosome</keyword>
<evidence type="ECO:0000256" key="12">
    <source>
        <dbReference type="PROSITE-ProRule" id="PRU00740"/>
    </source>
</evidence>
<feature type="domain" description="Lysosome-associated membrane glycoprotein 2-like transmembrane" evidence="16">
    <location>
        <begin position="338"/>
        <end position="369"/>
    </location>
</feature>
<dbReference type="EMBL" id="JAPFRF010000015">
    <property type="protein sequence ID" value="KAJ7310492.1"/>
    <property type="molecule type" value="Genomic_DNA"/>
</dbReference>
<evidence type="ECO:0000256" key="8">
    <source>
        <dbReference type="ARBA" id="ARBA00023136"/>
    </source>
</evidence>
<evidence type="ECO:0000256" key="9">
    <source>
        <dbReference type="ARBA" id="ARBA00023157"/>
    </source>
</evidence>
<evidence type="ECO:0000256" key="14">
    <source>
        <dbReference type="SAM" id="Phobius"/>
    </source>
</evidence>
<keyword evidence="9 12" id="KW-1015">Disulfide bond</keyword>
<evidence type="ECO:0000256" key="2">
    <source>
        <dbReference type="ARBA" id="ARBA00004530"/>
    </source>
</evidence>
<keyword evidence="5" id="KW-0732">Signal</keyword>